<proteinExistence type="predicted"/>
<comment type="caution">
    <text evidence="1">The sequence shown here is derived from an EMBL/GenBank/DDBJ whole genome shotgun (WGS) entry which is preliminary data.</text>
</comment>
<name>A0ABN8XJA8_RANTA</name>
<dbReference type="Proteomes" id="UP001176941">
    <property type="component" value="Unassembled WGS sequence"/>
</dbReference>
<evidence type="ECO:0000313" key="1">
    <source>
        <dbReference type="EMBL" id="CAI9149483.1"/>
    </source>
</evidence>
<accession>A0ABN8XJA8</accession>
<reference evidence="1" key="1">
    <citation type="submission" date="2023-04" db="EMBL/GenBank/DDBJ databases">
        <authorList>
            <consortium name="ELIXIR-Norway"/>
        </authorList>
    </citation>
    <scope>NUCLEOTIDE SEQUENCE [LARGE SCALE GENOMIC DNA]</scope>
</reference>
<organism evidence="1 2">
    <name type="scientific">Rangifer tarandus platyrhynchus</name>
    <name type="common">Svalbard reindeer</name>
    <dbReference type="NCBI Taxonomy" id="3082113"/>
    <lineage>
        <taxon>Eukaryota</taxon>
        <taxon>Metazoa</taxon>
        <taxon>Chordata</taxon>
        <taxon>Craniata</taxon>
        <taxon>Vertebrata</taxon>
        <taxon>Euteleostomi</taxon>
        <taxon>Mammalia</taxon>
        <taxon>Eutheria</taxon>
        <taxon>Laurasiatheria</taxon>
        <taxon>Artiodactyla</taxon>
        <taxon>Ruminantia</taxon>
        <taxon>Pecora</taxon>
        <taxon>Cervidae</taxon>
        <taxon>Odocoileinae</taxon>
        <taxon>Rangifer</taxon>
    </lineage>
</organism>
<evidence type="ECO:0008006" key="3">
    <source>
        <dbReference type="Google" id="ProtNLM"/>
    </source>
</evidence>
<keyword evidence="2" id="KW-1185">Reference proteome</keyword>
<gene>
    <name evidence="1" type="ORF">MRATA1EN1_LOCUS31101</name>
</gene>
<evidence type="ECO:0000313" key="2">
    <source>
        <dbReference type="Proteomes" id="UP001176941"/>
    </source>
</evidence>
<sequence length="93" mass="10475">MQRLVSTWAEESSAKIFPSLTWRRGALSVLLCVRSPHVSCIGPDVALWIRRKRNNHPACVVFCCFKRCGPPTASGRRHICCENVYAYEAIPAE</sequence>
<dbReference type="EMBL" id="CATKSN020000328">
    <property type="protein sequence ID" value="CAI9149483.1"/>
    <property type="molecule type" value="Genomic_DNA"/>
</dbReference>
<protein>
    <recommendedName>
        <fullName evidence="3">Secreted protein</fullName>
    </recommendedName>
</protein>